<gene>
    <name evidence="2" type="ORF">EGT74_14680</name>
</gene>
<sequence>MNWLECLGKFDFEAFAFLVMGGIAVVCAIYLRRKKRRLLTMGLQAEGEVVAFKYRFSNKMFTQSPVIRFVTNKNKIIETAYSVSIIFTSYKKGEKVTVLYDADKPEDFLIQEENDSGAASLGLLFVGVTFIGLAIQMFAE</sequence>
<name>A0A3N4PHY5_9BACT</name>
<evidence type="ECO:0000313" key="3">
    <source>
        <dbReference type="Proteomes" id="UP000278351"/>
    </source>
</evidence>
<keyword evidence="1" id="KW-0812">Transmembrane</keyword>
<reference evidence="2 3" key="1">
    <citation type="submission" date="2018-11" db="EMBL/GenBank/DDBJ databases">
        <title>Chitinophaga lutea sp.nov., isolate from arsenic contaminated soil.</title>
        <authorList>
            <person name="Zong Y."/>
        </authorList>
    </citation>
    <scope>NUCLEOTIDE SEQUENCE [LARGE SCALE GENOMIC DNA]</scope>
    <source>
        <strain evidence="2 3">ZY74</strain>
    </source>
</reference>
<keyword evidence="1" id="KW-1133">Transmembrane helix</keyword>
<comment type="caution">
    <text evidence="2">The sequence shown here is derived from an EMBL/GenBank/DDBJ whole genome shotgun (WGS) entry which is preliminary data.</text>
</comment>
<evidence type="ECO:0000256" key="1">
    <source>
        <dbReference type="SAM" id="Phobius"/>
    </source>
</evidence>
<protein>
    <submittedName>
        <fullName evidence="2">DUF3592 domain-containing protein</fullName>
    </submittedName>
</protein>
<proteinExistence type="predicted"/>
<keyword evidence="1" id="KW-0472">Membrane</keyword>
<evidence type="ECO:0000313" key="2">
    <source>
        <dbReference type="EMBL" id="RPE08303.1"/>
    </source>
</evidence>
<dbReference type="RefSeq" id="WP_123847304.1">
    <property type="nucleotide sequence ID" value="NZ_RPDH01000002.1"/>
</dbReference>
<dbReference type="OrthoDB" id="2242169at2"/>
<feature type="transmembrane region" description="Helical" evidence="1">
    <location>
        <begin position="118"/>
        <end position="139"/>
    </location>
</feature>
<dbReference type="Proteomes" id="UP000278351">
    <property type="component" value="Unassembled WGS sequence"/>
</dbReference>
<dbReference type="EMBL" id="RPDH01000002">
    <property type="protein sequence ID" value="RPE08303.1"/>
    <property type="molecule type" value="Genomic_DNA"/>
</dbReference>
<feature type="transmembrane region" description="Helical" evidence="1">
    <location>
        <begin position="12"/>
        <end position="31"/>
    </location>
</feature>
<organism evidence="2 3">
    <name type="scientific">Chitinophaga lutea</name>
    <dbReference type="NCBI Taxonomy" id="2488634"/>
    <lineage>
        <taxon>Bacteria</taxon>
        <taxon>Pseudomonadati</taxon>
        <taxon>Bacteroidota</taxon>
        <taxon>Chitinophagia</taxon>
        <taxon>Chitinophagales</taxon>
        <taxon>Chitinophagaceae</taxon>
        <taxon>Chitinophaga</taxon>
    </lineage>
</organism>
<keyword evidence="3" id="KW-1185">Reference proteome</keyword>
<dbReference type="AlphaFoldDB" id="A0A3N4PHY5"/>
<accession>A0A3N4PHY5</accession>